<protein>
    <submittedName>
        <fullName evidence="1">Uncharacterized protein</fullName>
    </submittedName>
</protein>
<dbReference type="EMBL" id="VSSQ01024109">
    <property type="protein sequence ID" value="MPM71429.1"/>
    <property type="molecule type" value="Genomic_DNA"/>
</dbReference>
<gene>
    <name evidence="1" type="ORF">SDC9_118394</name>
</gene>
<comment type="caution">
    <text evidence="1">The sequence shown here is derived from an EMBL/GenBank/DDBJ whole genome shotgun (WGS) entry which is preliminary data.</text>
</comment>
<accession>A0A645C1B9</accession>
<evidence type="ECO:0000313" key="1">
    <source>
        <dbReference type="EMBL" id="MPM71429.1"/>
    </source>
</evidence>
<sequence>MRLALLNGLQKGGIFILRAAECRRDRVPEGRAVTTDSHDLVAVGIIAVQNLAHTGEGFHARIQIGRNKRQRSGRFAIRMVGDAWCVVAGFHRLQQRKQSGGGLRRRKQRVCALLGDAVKRCGHRADRIGASEQRFKRFLWCNERIKLVLRWNGFIRKAGEKNARPVVARGDAADAVHNRTGWLQQ</sequence>
<name>A0A645C1B9_9ZZZZ</name>
<dbReference type="AlphaFoldDB" id="A0A645C1B9"/>
<organism evidence="1">
    <name type="scientific">bioreactor metagenome</name>
    <dbReference type="NCBI Taxonomy" id="1076179"/>
    <lineage>
        <taxon>unclassified sequences</taxon>
        <taxon>metagenomes</taxon>
        <taxon>ecological metagenomes</taxon>
    </lineage>
</organism>
<proteinExistence type="predicted"/>
<reference evidence="1" key="1">
    <citation type="submission" date="2019-08" db="EMBL/GenBank/DDBJ databases">
        <authorList>
            <person name="Kucharzyk K."/>
            <person name="Murdoch R.W."/>
            <person name="Higgins S."/>
            <person name="Loffler F."/>
        </authorList>
    </citation>
    <scope>NUCLEOTIDE SEQUENCE</scope>
</reference>